<keyword evidence="2" id="KW-0812">Transmembrane</keyword>
<proteinExistence type="predicted"/>
<organism evidence="3 4">
    <name type="scientific">Phascolomyces articulosus</name>
    <dbReference type="NCBI Taxonomy" id="60185"/>
    <lineage>
        <taxon>Eukaryota</taxon>
        <taxon>Fungi</taxon>
        <taxon>Fungi incertae sedis</taxon>
        <taxon>Mucoromycota</taxon>
        <taxon>Mucoromycotina</taxon>
        <taxon>Mucoromycetes</taxon>
        <taxon>Mucorales</taxon>
        <taxon>Lichtheimiaceae</taxon>
        <taxon>Phascolomyces</taxon>
    </lineage>
</organism>
<evidence type="ECO:0000256" key="1">
    <source>
        <dbReference type="SAM" id="MobiDB-lite"/>
    </source>
</evidence>
<name>A0AAD5KDK7_9FUNG</name>
<feature type="region of interest" description="Disordered" evidence="1">
    <location>
        <begin position="1"/>
        <end position="22"/>
    </location>
</feature>
<keyword evidence="2" id="KW-0472">Membrane</keyword>
<dbReference type="Proteomes" id="UP001209540">
    <property type="component" value="Unassembled WGS sequence"/>
</dbReference>
<feature type="transmembrane region" description="Helical" evidence="2">
    <location>
        <begin position="85"/>
        <end position="109"/>
    </location>
</feature>
<dbReference type="AlphaFoldDB" id="A0AAD5KDK7"/>
<keyword evidence="4" id="KW-1185">Reference proteome</keyword>
<evidence type="ECO:0000313" key="3">
    <source>
        <dbReference type="EMBL" id="KAI9267976.1"/>
    </source>
</evidence>
<protein>
    <submittedName>
        <fullName evidence="3">Uncharacterized protein</fullName>
    </submittedName>
</protein>
<feature type="compositionally biased region" description="Acidic residues" evidence="1">
    <location>
        <begin position="61"/>
        <end position="82"/>
    </location>
</feature>
<dbReference type="EMBL" id="JAIXMP010000009">
    <property type="protein sequence ID" value="KAI9267976.1"/>
    <property type="molecule type" value="Genomic_DNA"/>
</dbReference>
<keyword evidence="2" id="KW-1133">Transmembrane helix</keyword>
<comment type="caution">
    <text evidence="3">The sequence shown here is derived from an EMBL/GenBank/DDBJ whole genome shotgun (WGS) entry which is preliminary data.</text>
</comment>
<reference evidence="3" key="2">
    <citation type="submission" date="2023-02" db="EMBL/GenBank/DDBJ databases">
        <authorList>
            <consortium name="DOE Joint Genome Institute"/>
            <person name="Mondo S.J."/>
            <person name="Chang Y."/>
            <person name="Wang Y."/>
            <person name="Ahrendt S."/>
            <person name="Andreopoulos W."/>
            <person name="Barry K."/>
            <person name="Beard J."/>
            <person name="Benny G.L."/>
            <person name="Blankenship S."/>
            <person name="Bonito G."/>
            <person name="Cuomo C."/>
            <person name="Desiro A."/>
            <person name="Gervers K.A."/>
            <person name="Hundley H."/>
            <person name="Kuo A."/>
            <person name="LaButti K."/>
            <person name="Lang B.F."/>
            <person name="Lipzen A."/>
            <person name="O'Donnell K."/>
            <person name="Pangilinan J."/>
            <person name="Reynolds N."/>
            <person name="Sandor L."/>
            <person name="Smith M.W."/>
            <person name="Tsang A."/>
            <person name="Grigoriev I.V."/>
            <person name="Stajich J.E."/>
            <person name="Spatafora J.W."/>
        </authorList>
    </citation>
    <scope>NUCLEOTIDE SEQUENCE</scope>
    <source>
        <strain evidence="3">RSA 2281</strain>
    </source>
</reference>
<sequence length="129" mass="14693">MISNLPHLISQKNIHKRKEPKVNENGRSFQFLYDKNKRVVPKKKKEVKKIDYNFGAKADDAGDDGNEDENDQKDEGDDDQDNGDVLFLVIATILGSLIDILVASCLMTLKLEHPFQKRHLKGFSLGFCF</sequence>
<accession>A0AAD5KDK7</accession>
<reference evidence="3" key="1">
    <citation type="journal article" date="2022" name="IScience">
        <title>Evolution of zygomycete secretomes and the origins of terrestrial fungal ecologies.</title>
        <authorList>
            <person name="Chang Y."/>
            <person name="Wang Y."/>
            <person name="Mondo S."/>
            <person name="Ahrendt S."/>
            <person name="Andreopoulos W."/>
            <person name="Barry K."/>
            <person name="Beard J."/>
            <person name="Benny G.L."/>
            <person name="Blankenship S."/>
            <person name="Bonito G."/>
            <person name="Cuomo C."/>
            <person name="Desiro A."/>
            <person name="Gervers K.A."/>
            <person name="Hundley H."/>
            <person name="Kuo A."/>
            <person name="LaButti K."/>
            <person name="Lang B.F."/>
            <person name="Lipzen A."/>
            <person name="O'Donnell K."/>
            <person name="Pangilinan J."/>
            <person name="Reynolds N."/>
            <person name="Sandor L."/>
            <person name="Smith M.E."/>
            <person name="Tsang A."/>
            <person name="Grigoriev I.V."/>
            <person name="Stajich J.E."/>
            <person name="Spatafora J.W."/>
        </authorList>
    </citation>
    <scope>NUCLEOTIDE SEQUENCE</scope>
    <source>
        <strain evidence="3">RSA 2281</strain>
    </source>
</reference>
<evidence type="ECO:0000256" key="2">
    <source>
        <dbReference type="SAM" id="Phobius"/>
    </source>
</evidence>
<gene>
    <name evidence="3" type="ORF">BDA99DRAFT_535500</name>
</gene>
<evidence type="ECO:0000313" key="4">
    <source>
        <dbReference type="Proteomes" id="UP001209540"/>
    </source>
</evidence>
<feature type="region of interest" description="Disordered" evidence="1">
    <location>
        <begin position="56"/>
        <end position="82"/>
    </location>
</feature>